<evidence type="ECO:0000259" key="5">
    <source>
        <dbReference type="PROSITE" id="PS50280"/>
    </source>
</evidence>
<dbReference type="EMBL" id="HG673545">
    <property type="protein sequence ID" value="CDI83955.1"/>
    <property type="molecule type" value="Genomic_DNA"/>
</dbReference>
<proteinExistence type="predicted"/>
<evidence type="ECO:0000256" key="4">
    <source>
        <dbReference type="SAM" id="MobiDB-lite"/>
    </source>
</evidence>
<dbReference type="InterPro" id="IPR046341">
    <property type="entry name" value="SET_dom_sf"/>
</dbReference>
<dbReference type="GO" id="GO:0045814">
    <property type="term" value="P:negative regulation of gene expression, epigenetic"/>
    <property type="evidence" value="ECO:0007669"/>
    <property type="project" value="TreeGrafter"/>
</dbReference>
<dbReference type="Proteomes" id="UP000018050">
    <property type="component" value="Unassembled WGS sequence"/>
</dbReference>
<keyword evidence="1" id="KW-0489">Methyltransferase</keyword>
<keyword evidence="3" id="KW-0949">S-adenosyl-L-methionine</keyword>
<reference evidence="6" key="1">
    <citation type="submission" date="2013-10" db="EMBL/GenBank/DDBJ databases">
        <title>Genomic analysis of the causative agents of coccidiosis in chickens.</title>
        <authorList>
            <person name="Reid A.J."/>
            <person name="Blake D."/>
            <person name="Billington K."/>
            <person name="Browne H."/>
            <person name="Dunn M."/>
            <person name="Hung S."/>
            <person name="Kawahara F."/>
            <person name="Miranda-Saavedra D."/>
            <person name="Mourier T."/>
            <person name="Nagra H."/>
            <person name="Otto T.D."/>
            <person name="Rawlings N."/>
            <person name="Sanchez A."/>
            <person name="Sanders M."/>
            <person name="Subramaniam C."/>
            <person name="Tay Y."/>
            <person name="Dear P."/>
            <person name="Doerig C."/>
            <person name="Gruber A."/>
            <person name="Parkinson J."/>
            <person name="Shirley M."/>
            <person name="Wan K.L."/>
            <person name="Berriman M."/>
            <person name="Tomley F."/>
            <person name="Pain A."/>
        </authorList>
    </citation>
    <scope>NUCLEOTIDE SEQUENCE</scope>
    <source>
        <strain evidence="6">Houghton</strain>
    </source>
</reference>
<dbReference type="PANTHER" id="PTHR46402:SF2">
    <property type="entry name" value="HISTONE-LYSINE N-TRIMETHYLTRANSFERASE SMYD5"/>
    <property type="match status" value="1"/>
</dbReference>
<accession>U6GUT6</accession>
<protein>
    <recommendedName>
        <fullName evidence="5">SET domain-containing protein</fullName>
    </recommendedName>
</protein>
<organism evidence="6 7">
    <name type="scientific">Eimeria acervulina</name>
    <name type="common">Coccidian parasite</name>
    <dbReference type="NCBI Taxonomy" id="5801"/>
    <lineage>
        <taxon>Eukaryota</taxon>
        <taxon>Sar</taxon>
        <taxon>Alveolata</taxon>
        <taxon>Apicomplexa</taxon>
        <taxon>Conoidasida</taxon>
        <taxon>Coccidia</taxon>
        <taxon>Eucoccidiorida</taxon>
        <taxon>Eimeriorina</taxon>
        <taxon>Eimeriidae</taxon>
        <taxon>Eimeria</taxon>
    </lineage>
</organism>
<keyword evidence="7" id="KW-1185">Reference proteome</keyword>
<dbReference type="Pfam" id="PF00856">
    <property type="entry name" value="SET"/>
    <property type="match status" value="1"/>
</dbReference>
<feature type="compositionally biased region" description="Low complexity" evidence="4">
    <location>
        <begin position="168"/>
        <end position="177"/>
    </location>
</feature>
<dbReference type="RefSeq" id="XP_013246984.1">
    <property type="nucleotide sequence ID" value="XM_013391530.1"/>
</dbReference>
<evidence type="ECO:0000313" key="6">
    <source>
        <dbReference type="EMBL" id="CDI83955.1"/>
    </source>
</evidence>
<dbReference type="CDD" id="cd20071">
    <property type="entry name" value="SET_SMYD"/>
    <property type="match status" value="1"/>
</dbReference>
<reference evidence="6" key="2">
    <citation type="submission" date="2013-10" db="EMBL/GenBank/DDBJ databases">
        <authorList>
            <person name="Aslett M."/>
        </authorList>
    </citation>
    <scope>NUCLEOTIDE SEQUENCE</scope>
    <source>
        <strain evidence="6">Houghton</strain>
    </source>
</reference>
<dbReference type="GO" id="GO:0042799">
    <property type="term" value="F:histone H4K20 methyltransferase activity"/>
    <property type="evidence" value="ECO:0007669"/>
    <property type="project" value="TreeGrafter"/>
</dbReference>
<evidence type="ECO:0000256" key="1">
    <source>
        <dbReference type="ARBA" id="ARBA00022603"/>
    </source>
</evidence>
<dbReference type="PANTHER" id="PTHR46402">
    <property type="entry name" value="SET AND MYND DOMAIN-CONTAINING PROTEIN 5"/>
    <property type="match status" value="1"/>
</dbReference>
<gene>
    <name evidence="6" type="ORF">EAH_00046490</name>
</gene>
<dbReference type="VEuPathDB" id="ToxoDB:EAH_00046490"/>
<dbReference type="AlphaFoldDB" id="U6GUT6"/>
<evidence type="ECO:0000256" key="2">
    <source>
        <dbReference type="ARBA" id="ARBA00022679"/>
    </source>
</evidence>
<feature type="compositionally biased region" description="Low complexity" evidence="4">
    <location>
        <begin position="112"/>
        <end position="122"/>
    </location>
</feature>
<feature type="domain" description="SET" evidence="5">
    <location>
        <begin position="18"/>
        <end position="457"/>
    </location>
</feature>
<evidence type="ECO:0000256" key="3">
    <source>
        <dbReference type="ARBA" id="ARBA00022691"/>
    </source>
</evidence>
<feature type="region of interest" description="Disordered" evidence="4">
    <location>
        <begin position="165"/>
        <end position="204"/>
    </location>
</feature>
<dbReference type="PROSITE" id="PS50280">
    <property type="entry name" value="SET"/>
    <property type="match status" value="1"/>
</dbReference>
<feature type="compositionally biased region" description="Low complexity" evidence="4">
    <location>
        <begin position="194"/>
        <end position="204"/>
    </location>
</feature>
<dbReference type="OMA" id="VYTLHAC"/>
<keyword evidence="2" id="KW-0808">Transferase</keyword>
<sequence>MSSDFEWAADYAALCSSYPFSVAWGPHGKELRASQPIAAGQTLLFEAPLLAWPVKASAAFNSFCFCENCLRIRPFCAHPTQHKLKQRHAEQYPAANTAADAARHNGAGVLIDAPDAPAASAPEGEEEEPGVCVHDPEGGEPLWFCSSRCYHQACGAPNSGYVEGGPPDGAAAAGVGPRSKRNLDGSLMSPATPSSNSSNSSSSSKWEEQREFGWMEFLSFGALLRLRHYDQQQHAAADSDAKGNEGEVGAMRSDGSVQRAAADGAACKTEAAEASLERWRANRQESSNENPIGVEALGRAVARVAATTATLKNAFKLDLESAYAEACRPFLRLSAAAAAEVLGAFDLQRAQQLLQQQLGAPLAHALGPEAAGALLGENALAFFYGGLMRNAQALLLWGATAAGSLMLLRGAGVYVLQACCNHSCSPNCSVQNEQDAFIALKADRDIQEGEEITITYVPLDLSATQRQQLLNNYQFTCSCSRCAEEMQKEQHVQQQQQQTQVQPQ</sequence>
<dbReference type="OrthoDB" id="265717at2759"/>
<dbReference type="SMART" id="SM00317">
    <property type="entry name" value="SET"/>
    <property type="match status" value="1"/>
</dbReference>
<name>U6GUT6_EIMAC</name>
<dbReference type="SUPFAM" id="SSF82199">
    <property type="entry name" value="SET domain"/>
    <property type="match status" value="1"/>
</dbReference>
<dbReference type="Gene3D" id="2.170.270.10">
    <property type="entry name" value="SET domain"/>
    <property type="match status" value="1"/>
</dbReference>
<evidence type="ECO:0000313" key="7">
    <source>
        <dbReference type="Proteomes" id="UP000018050"/>
    </source>
</evidence>
<feature type="region of interest" description="Disordered" evidence="4">
    <location>
        <begin position="112"/>
        <end position="133"/>
    </location>
</feature>
<dbReference type="GO" id="GO:0032259">
    <property type="term" value="P:methylation"/>
    <property type="evidence" value="ECO:0007669"/>
    <property type="project" value="UniProtKB-KW"/>
</dbReference>
<dbReference type="InterPro" id="IPR001214">
    <property type="entry name" value="SET_dom"/>
</dbReference>
<dbReference type="GeneID" id="25272719"/>